<keyword evidence="4" id="KW-0802">TPR repeat</keyword>
<dbReference type="PANTHER" id="PTHR44688">
    <property type="entry name" value="DNA-BINDING TRANSCRIPTIONAL ACTIVATOR DEVR_DOSR"/>
    <property type="match status" value="1"/>
</dbReference>
<dbReference type="InterPro" id="IPR041617">
    <property type="entry name" value="TPR_MalT"/>
</dbReference>
<dbReference type="EMBL" id="CP002583">
    <property type="protein sequence ID" value="ADZ93120.1"/>
    <property type="molecule type" value="Genomic_DNA"/>
</dbReference>
<evidence type="ECO:0000313" key="7">
    <source>
        <dbReference type="Proteomes" id="UP000001062"/>
    </source>
</evidence>
<evidence type="ECO:0000313" key="6">
    <source>
        <dbReference type="EMBL" id="ADZ93120.1"/>
    </source>
</evidence>
<dbReference type="InterPro" id="IPR036388">
    <property type="entry name" value="WH-like_DNA-bd_sf"/>
</dbReference>
<dbReference type="KEGG" id="mme:Marme_3910"/>
<dbReference type="Pfam" id="PF25873">
    <property type="entry name" value="WHD_MalT"/>
    <property type="match status" value="1"/>
</dbReference>
<dbReference type="eggNOG" id="COG2909">
    <property type="taxonomic scope" value="Bacteria"/>
</dbReference>
<dbReference type="Gene3D" id="1.25.40.10">
    <property type="entry name" value="Tetratricopeptide repeat domain"/>
    <property type="match status" value="1"/>
</dbReference>
<dbReference type="HOGENOM" id="CLU_006325_2_0_6"/>
<dbReference type="PRINTS" id="PR00038">
    <property type="entry name" value="HTHLUXR"/>
</dbReference>
<feature type="repeat" description="TPR" evidence="4">
    <location>
        <begin position="570"/>
        <end position="603"/>
    </location>
</feature>
<dbReference type="Proteomes" id="UP000001062">
    <property type="component" value="Chromosome"/>
</dbReference>
<dbReference type="SUPFAM" id="SSF48452">
    <property type="entry name" value="TPR-like"/>
    <property type="match status" value="1"/>
</dbReference>
<dbReference type="GO" id="GO:0003677">
    <property type="term" value="F:DNA binding"/>
    <property type="evidence" value="ECO:0007669"/>
    <property type="project" value="UniProtKB-KW"/>
</dbReference>
<evidence type="ECO:0000256" key="1">
    <source>
        <dbReference type="ARBA" id="ARBA00023015"/>
    </source>
</evidence>
<dbReference type="InterPro" id="IPR059106">
    <property type="entry name" value="WHD_MalT"/>
</dbReference>
<keyword evidence="7" id="KW-1185">Reference proteome</keyword>
<feature type="domain" description="HTH luxR-type" evidence="5">
    <location>
        <begin position="827"/>
        <end position="892"/>
    </location>
</feature>
<dbReference type="SMART" id="SM00421">
    <property type="entry name" value="HTH_LUXR"/>
    <property type="match status" value="1"/>
</dbReference>
<dbReference type="PATRIC" id="fig|717774.3.peg.4029"/>
<dbReference type="RefSeq" id="WP_013663022.1">
    <property type="nucleotide sequence ID" value="NC_015276.1"/>
</dbReference>
<evidence type="ECO:0000259" key="5">
    <source>
        <dbReference type="PROSITE" id="PS50043"/>
    </source>
</evidence>
<dbReference type="Gene3D" id="1.10.10.10">
    <property type="entry name" value="Winged helix-like DNA-binding domain superfamily/Winged helix DNA-binding domain"/>
    <property type="match status" value="1"/>
</dbReference>
<keyword evidence="3" id="KW-0804">Transcription</keyword>
<protein>
    <submittedName>
        <fullName evidence="6">ATP-dependent transcriptional regulator, MalT-like, LuxR family</fullName>
    </submittedName>
</protein>
<evidence type="ECO:0000256" key="3">
    <source>
        <dbReference type="ARBA" id="ARBA00023163"/>
    </source>
</evidence>
<dbReference type="SUPFAM" id="SSF46894">
    <property type="entry name" value="C-terminal effector domain of the bipartite response regulators"/>
    <property type="match status" value="1"/>
</dbReference>
<dbReference type="InterPro" id="IPR016032">
    <property type="entry name" value="Sig_transdc_resp-reg_C-effctor"/>
</dbReference>
<keyword evidence="2" id="KW-0238">DNA-binding</keyword>
<gene>
    <name evidence="6" type="ordered locus">Marme_3910</name>
</gene>
<dbReference type="SMART" id="SM00028">
    <property type="entry name" value="TPR"/>
    <property type="match status" value="4"/>
</dbReference>
<evidence type="ECO:0000256" key="4">
    <source>
        <dbReference type="PROSITE-ProRule" id="PRU00339"/>
    </source>
</evidence>
<dbReference type="InterPro" id="IPR011990">
    <property type="entry name" value="TPR-like_helical_dom_sf"/>
</dbReference>
<keyword evidence="1" id="KW-0805">Transcription regulation</keyword>
<dbReference type="Pfam" id="PF17874">
    <property type="entry name" value="TPR_MalT"/>
    <property type="match status" value="1"/>
</dbReference>
<dbReference type="InterPro" id="IPR000792">
    <property type="entry name" value="Tscrpt_reg_LuxR_C"/>
</dbReference>
<proteinExistence type="predicted"/>
<organism evidence="6 7">
    <name type="scientific">Marinomonas mediterranea (strain ATCC 700492 / JCM 21426 / NBRC 103028 / MMB-1)</name>
    <dbReference type="NCBI Taxonomy" id="717774"/>
    <lineage>
        <taxon>Bacteria</taxon>
        <taxon>Pseudomonadati</taxon>
        <taxon>Pseudomonadota</taxon>
        <taxon>Gammaproteobacteria</taxon>
        <taxon>Oceanospirillales</taxon>
        <taxon>Oceanospirillaceae</taxon>
        <taxon>Marinomonas</taxon>
    </lineage>
</organism>
<sequence>MQLLLSKLLTPLAQANHIKRRRLHALFDLYASRSLCLVCAPAGFGKSSAVSMWAEQQSRSLAWLSLDVSEREASSLLRYMIGSLQTQSRELGAEALAILDGLRGAIVDDVAISLANELAYLSTPLTLVLDDYHLAESEENNRLLNLIVESAYPNFQLTLITREEPNLPLSKWRLRGVLGEIRTQDLRFNQNEIIAFMEERQSDPLPEYLAEKIELVTEGWVAGLQLSSLSGFDYATLPSSKTALHMFDETHRFVVDYLADEVLANLSERTRRFLFSTAFLERFNASLSYAVTGIDASEQILQELEQSNLFTMALDNKREWYRYHHLFAQALMALSPLTSLDSAHLHRKAAHWYLTHDLLIEAIEEAFKSQDIAFTANLIARHWGVLRNHTPESVFSVWMKRLPEQAIIERPYLCAHYALILLCSHVEQSAYWLQKAQHDPNPETRATTRGLISICASYHAATQGDVNVSVAKAEEAMAYLPMEETMWHGAAVALVGISYFQQGLLTKAIEMTRQSLSRIAMADDLSATLSVYFLQSNFLSANGQLRQAEKDCCYALSLIEHVAFAPQGAADCQITLADLYYERNQLNKAQQALDQALELGPQAGLEEARFRASLLLARICFAKNDLSQGQMYLDEAQSLVRPMPTPSLVSIHDVRWHKLIKQQKYDQCLVDLEEQQPWFHMDINLENRTRLQFQLRIRLLKNDVDLGLLDQVIQAHQKYCAASQFVTDQIVGALLSVSLLIKQMNVAQAINQLESLVNEALRQQVVRLLMDDSLMLIVEPFLQSCNQKEYKARAKTLLATFTDIKRGALPVKQGREAERETPRLPDCTRLLEPLSEREQEVLQWLNTELSGPQIAAKLYVSLNTLRTHTKNIYMKLNVNSRRSAVVKANELGLF</sequence>
<dbReference type="PROSITE" id="PS50005">
    <property type="entry name" value="TPR"/>
    <property type="match status" value="1"/>
</dbReference>
<dbReference type="Pfam" id="PF00196">
    <property type="entry name" value="GerE"/>
    <property type="match status" value="1"/>
</dbReference>
<dbReference type="GO" id="GO:0006355">
    <property type="term" value="P:regulation of DNA-templated transcription"/>
    <property type="evidence" value="ECO:0007669"/>
    <property type="project" value="InterPro"/>
</dbReference>
<dbReference type="STRING" id="717774.Marme_3910"/>
<evidence type="ECO:0000256" key="2">
    <source>
        <dbReference type="ARBA" id="ARBA00023125"/>
    </source>
</evidence>
<dbReference type="PANTHER" id="PTHR44688:SF16">
    <property type="entry name" value="DNA-BINDING TRANSCRIPTIONAL ACTIVATOR DEVR_DOSR"/>
    <property type="match status" value="1"/>
</dbReference>
<name>F2JYJ1_MARM1</name>
<dbReference type="AlphaFoldDB" id="F2JYJ1"/>
<reference evidence="6 7" key="1">
    <citation type="journal article" date="2012" name="Stand. Genomic Sci.">
        <title>Complete genome sequence of the melanogenic marine bacterium Marinomonas mediterranea type strain (MMB-1(T)).</title>
        <authorList>
            <person name="Lucas-Elio P."/>
            <person name="Goodwin L."/>
            <person name="Woyke T."/>
            <person name="Pitluck S."/>
            <person name="Nolan M."/>
            <person name="Kyrpides N.C."/>
            <person name="Detter J.C."/>
            <person name="Copeland A."/>
            <person name="Teshima H."/>
            <person name="Bruce D."/>
            <person name="Detter C."/>
            <person name="Tapia R."/>
            <person name="Han S."/>
            <person name="Land M.L."/>
            <person name="Ivanova N."/>
            <person name="Mikhailova N."/>
            <person name="Johnston A.W."/>
            <person name="Sanchez-Amat A."/>
        </authorList>
    </citation>
    <scope>NUCLEOTIDE SEQUENCE [LARGE SCALE GENOMIC DNA]</scope>
    <source>
        <strain evidence="7">ATCC 700492 / JCM 21426 / NBRC 103028 / MMB-1</strain>
    </source>
</reference>
<dbReference type="InterPro" id="IPR019734">
    <property type="entry name" value="TPR_rpt"/>
</dbReference>
<accession>F2JYJ1</accession>
<dbReference type="CDD" id="cd06170">
    <property type="entry name" value="LuxR_C_like"/>
    <property type="match status" value="1"/>
</dbReference>
<dbReference type="PROSITE" id="PS50043">
    <property type="entry name" value="HTH_LUXR_2"/>
    <property type="match status" value="1"/>
</dbReference>